<name>A0ABT8M7W3_9EURY</name>
<evidence type="ECO:0000313" key="2">
    <source>
        <dbReference type="Proteomes" id="UP001168338"/>
    </source>
</evidence>
<organism evidence="1 2">
    <name type="scientific">Methanoculleus frigidifontis</name>
    <dbReference type="NCBI Taxonomy" id="2584085"/>
    <lineage>
        <taxon>Archaea</taxon>
        <taxon>Methanobacteriati</taxon>
        <taxon>Methanobacteriota</taxon>
        <taxon>Stenosarchaea group</taxon>
        <taxon>Methanomicrobia</taxon>
        <taxon>Methanomicrobiales</taxon>
        <taxon>Methanomicrobiaceae</taxon>
        <taxon>Methanoculleus</taxon>
    </lineage>
</organism>
<dbReference type="Proteomes" id="UP001168338">
    <property type="component" value="Unassembled WGS sequence"/>
</dbReference>
<comment type="caution">
    <text evidence="1">The sequence shown here is derived from an EMBL/GenBank/DDBJ whole genome shotgun (WGS) entry which is preliminary data.</text>
</comment>
<protein>
    <submittedName>
        <fullName evidence="1">Type II toxin-antitoxin system HicB family antitoxin</fullName>
    </submittedName>
</protein>
<dbReference type="SUPFAM" id="SSF143100">
    <property type="entry name" value="TTHA1013/TTHA0281-like"/>
    <property type="match status" value="1"/>
</dbReference>
<dbReference type="Gene3D" id="3.30.160.250">
    <property type="match status" value="1"/>
</dbReference>
<reference evidence="1" key="1">
    <citation type="submission" date="2019-05" db="EMBL/GenBank/DDBJ databases">
        <title>Methanoculleus sp. FWC-SCC1, a methanogenic archaeon isolated from deep marine cold seep.</title>
        <authorList>
            <person name="Chen Y.-W."/>
            <person name="Chen S.-C."/>
            <person name="Teng N.-H."/>
            <person name="Lai M.-C."/>
        </authorList>
    </citation>
    <scope>NUCLEOTIDE SEQUENCE</scope>
    <source>
        <strain evidence="1">FWC-SCC1</strain>
    </source>
</reference>
<dbReference type="InterPro" id="IPR051404">
    <property type="entry name" value="TA_system_antitoxin"/>
</dbReference>
<sequence>MRTLAAVLSKKEDMYVAECPEVGTVSQGRTVEEAVANLKEATELYLEEFPLDGGRRPIITTFAAAEGAAG</sequence>
<keyword evidence="2" id="KW-1185">Reference proteome</keyword>
<dbReference type="RefSeq" id="WP_301663113.1">
    <property type="nucleotide sequence ID" value="NZ_VCYH01000002.1"/>
</dbReference>
<dbReference type="PANTHER" id="PTHR34504:SF2">
    <property type="entry name" value="UPF0150 PROTEIN SSL0259"/>
    <property type="match status" value="1"/>
</dbReference>
<accession>A0ABT8M7W3</accession>
<dbReference type="InterPro" id="IPR035069">
    <property type="entry name" value="TTHA1013/TTHA0281-like"/>
</dbReference>
<gene>
    <name evidence="1" type="ORF">FGU65_03835</name>
</gene>
<dbReference type="PANTHER" id="PTHR34504">
    <property type="entry name" value="ANTITOXIN HICB"/>
    <property type="match status" value="1"/>
</dbReference>
<dbReference type="EMBL" id="VCYH01000002">
    <property type="protein sequence ID" value="MDN7024029.1"/>
    <property type="molecule type" value="Genomic_DNA"/>
</dbReference>
<evidence type="ECO:0000313" key="1">
    <source>
        <dbReference type="EMBL" id="MDN7024029.1"/>
    </source>
</evidence>
<proteinExistence type="predicted"/>